<sequence length="312" mass="34346">MGPENWIGTRAKIRQSDCRYAILPSVTVALYVKVFDGIVLATDSATTLAAALQSGHMIQQVYNNADKIFHLHRRLPIAAMTWGLGVVGPASISSLSKSFRLRLMGRDANFSDDELDIGNFTVKDVAIRASKMFAQAAKDAEWEEFPAELGYLVVGISSNCDQAEAWLLEFSGKTVAPKPRQVLKDVDYGYKAYAQPDAVDRLFNGYDTQLRETLITAGTSQGIDRNVAENQIDAALASYKLDPVQPGMPLPDAIELARFMVVTTEGYARFRIGADTVGGPVEVASISPHEGFKWINRKHYYRPELNPGENLV</sequence>
<dbReference type="EMBL" id="VTZN01000165">
    <property type="protein sequence ID" value="KAA1248390.1"/>
    <property type="molecule type" value="Genomic_DNA"/>
</dbReference>
<keyword evidence="2" id="KW-1185">Reference proteome</keyword>
<name>A0A5B1BLP9_MYCSI</name>
<gene>
    <name evidence="1" type="ORF">F0Q45_20820</name>
</gene>
<protein>
    <submittedName>
        <fullName evidence="1">Uncharacterized protein</fullName>
    </submittedName>
</protein>
<evidence type="ECO:0000313" key="2">
    <source>
        <dbReference type="Proteomes" id="UP000324701"/>
    </source>
</evidence>
<organism evidence="1 2">
    <name type="scientific">Mycobacterium simiae</name>
    <name type="common">Mycobacterium habana</name>
    <dbReference type="NCBI Taxonomy" id="1784"/>
    <lineage>
        <taxon>Bacteria</taxon>
        <taxon>Bacillati</taxon>
        <taxon>Actinomycetota</taxon>
        <taxon>Actinomycetes</taxon>
        <taxon>Mycobacteriales</taxon>
        <taxon>Mycobacteriaceae</taxon>
        <taxon>Mycobacterium</taxon>
        <taxon>Mycobacterium simiae complex</taxon>
    </lineage>
</organism>
<comment type="caution">
    <text evidence="1">The sequence shown here is derived from an EMBL/GenBank/DDBJ whole genome shotgun (WGS) entry which is preliminary data.</text>
</comment>
<dbReference type="AlphaFoldDB" id="A0A5B1BLP9"/>
<accession>A0A5B1BLP9</accession>
<dbReference type="Proteomes" id="UP000324701">
    <property type="component" value="Unassembled WGS sequence"/>
</dbReference>
<proteinExistence type="predicted"/>
<reference evidence="1 2" key="1">
    <citation type="submission" date="2019-09" db="EMBL/GenBank/DDBJ databases">
        <title>Report of infection by Mycobacterium simiae a patient suffering from pulmonary tuberculosis.</title>
        <authorList>
            <person name="Mohanty P.S."/>
            <person name="Bansal A.K."/>
            <person name="Singh H."/>
            <person name="Sharma S."/>
            <person name="Patil S.A."/>
            <person name="Upadhaya P."/>
            <person name="Singh P.K."/>
            <person name="Kumar D."/>
            <person name="Kumar S."/>
            <person name="Singh R.K."/>
            <person name="Chaudhary B."/>
        </authorList>
    </citation>
    <scope>NUCLEOTIDE SEQUENCE [LARGE SCALE GENOMIC DNA]</scope>
    <source>
        <strain evidence="1 2">JAL-560-SIM</strain>
    </source>
</reference>
<evidence type="ECO:0000313" key="1">
    <source>
        <dbReference type="EMBL" id="KAA1248390.1"/>
    </source>
</evidence>